<name>A0ABC9GXD4_9POAL</name>
<dbReference type="Gene3D" id="3.30.70.330">
    <property type="match status" value="1"/>
</dbReference>
<dbReference type="CDD" id="cd00590">
    <property type="entry name" value="RRM_SF"/>
    <property type="match status" value="1"/>
</dbReference>
<evidence type="ECO:0000313" key="3">
    <source>
        <dbReference type="Proteomes" id="UP001497457"/>
    </source>
</evidence>
<protein>
    <recommendedName>
        <fullName evidence="1">KIB1-4 beta-propeller domain-containing protein</fullName>
    </recommendedName>
</protein>
<organism evidence="2 3">
    <name type="scientific">Urochloa decumbens</name>
    <dbReference type="NCBI Taxonomy" id="240449"/>
    <lineage>
        <taxon>Eukaryota</taxon>
        <taxon>Viridiplantae</taxon>
        <taxon>Streptophyta</taxon>
        <taxon>Embryophyta</taxon>
        <taxon>Tracheophyta</taxon>
        <taxon>Spermatophyta</taxon>
        <taxon>Magnoliopsida</taxon>
        <taxon>Liliopsida</taxon>
        <taxon>Poales</taxon>
        <taxon>Poaceae</taxon>
        <taxon>PACMAD clade</taxon>
        <taxon>Panicoideae</taxon>
        <taxon>Panicodae</taxon>
        <taxon>Paniceae</taxon>
        <taxon>Melinidinae</taxon>
        <taxon>Urochloa</taxon>
    </lineage>
</organism>
<dbReference type="Pfam" id="PF03478">
    <property type="entry name" value="Beta-prop_KIB1-4"/>
    <property type="match status" value="1"/>
</dbReference>
<dbReference type="InterPro" id="IPR035979">
    <property type="entry name" value="RBD_domain_sf"/>
</dbReference>
<dbReference type="Proteomes" id="UP001497457">
    <property type="component" value="Unassembled WGS sequence"/>
</dbReference>
<keyword evidence="3" id="KW-1185">Reference proteome</keyword>
<reference evidence="2 3" key="1">
    <citation type="submission" date="2024-10" db="EMBL/GenBank/DDBJ databases">
        <authorList>
            <person name="Ryan C."/>
        </authorList>
    </citation>
    <scope>NUCLEOTIDE SEQUENCE [LARGE SCALE GENOMIC DNA]</scope>
</reference>
<proteinExistence type="predicted"/>
<dbReference type="PANTHER" id="PTHR33110:SF134">
    <property type="entry name" value="OS09G0565350 PROTEIN"/>
    <property type="match status" value="1"/>
</dbReference>
<gene>
    <name evidence="2" type="ORF">URODEC1_LOCUS119854</name>
</gene>
<dbReference type="EMBL" id="CAXIPR030000518">
    <property type="protein sequence ID" value="CAM0146243.1"/>
    <property type="molecule type" value="Genomic_DNA"/>
</dbReference>
<dbReference type="AlphaFoldDB" id="A0ABC9GXD4"/>
<dbReference type="InterPro" id="IPR012677">
    <property type="entry name" value="Nucleotide-bd_a/b_plait_sf"/>
</dbReference>
<dbReference type="InterPro" id="IPR005174">
    <property type="entry name" value="KIB1-4_b-propeller"/>
</dbReference>
<evidence type="ECO:0000259" key="1">
    <source>
        <dbReference type="Pfam" id="PF03478"/>
    </source>
</evidence>
<comment type="caution">
    <text evidence="2">The sequence shown here is derived from an EMBL/GenBank/DDBJ whole genome shotgun (WGS) entry which is preliminary data.</text>
</comment>
<dbReference type="PANTHER" id="PTHR33110">
    <property type="entry name" value="F-BOX/KELCH-REPEAT PROTEIN-RELATED"/>
    <property type="match status" value="1"/>
</dbReference>
<accession>A0ABC9GXD4</accession>
<feature type="domain" description="KIB1-4 beta-propeller" evidence="1">
    <location>
        <begin position="111"/>
        <end position="363"/>
    </location>
</feature>
<dbReference type="SUPFAM" id="SSF54928">
    <property type="entry name" value="RNA-binding domain, RBD"/>
    <property type="match status" value="1"/>
</dbReference>
<sequence>MMPDAAAAEASRWSDLPFDLLRDISCRLHAAGDYVRFHAVCEHWHDTLPPAANRPFFLPWLLSRRDNAAGGGHRTARCVSSMMPTICRRRSFCPTMAIPDENWVTRFDDGTAAWILTTRADSSVALINAATGGSPAIPIPADDINNWVHRATGAVCGDGTILLYAFGHVVCSGRYCLSYNCNFDMALLHPGDTTWTMVRIPEILDISPNNRDRCCVAYYRRKIVACLDNSWCVATVLEASEADSGDDWWNRKPCDAPGFESSYVVESRGELLWVFVHVKCTYNNGYHSYHYRSGVVSPLATLLSVLVYTLQEEEDGGGELEWVRKDSHSLCDRVLFLGRPRSFAVDATRVGMADAGCAYFVLNEWCRVYNFCDGKSELVEQLPADWSDKDCMWLTPKPSIATTQEIRERLGECSGKASEPQRRYGPYFRIYVGNLPRKVDHYRLRQFFSKHGMCLDGRPLRVSFADQEKRSTAGKCN</sequence>
<evidence type="ECO:0000313" key="2">
    <source>
        <dbReference type="EMBL" id="CAM0146243.1"/>
    </source>
</evidence>